<dbReference type="InterPro" id="IPR007213">
    <property type="entry name" value="Ppm1/Ppm2/Tcmp"/>
</dbReference>
<evidence type="ECO:0000256" key="3">
    <source>
        <dbReference type="ARBA" id="ARBA00022679"/>
    </source>
</evidence>
<dbReference type="GO" id="GO:0008168">
    <property type="term" value="F:methyltransferase activity"/>
    <property type="evidence" value="ECO:0007669"/>
    <property type="project" value="UniProtKB-UniRule"/>
</dbReference>
<keyword evidence="2 4" id="KW-0489">Methyltransferase</keyword>
<dbReference type="EC" id="2.1.1.-" evidence="4"/>
<proteinExistence type="inferred from homology"/>
<dbReference type="GO" id="GO:0032259">
    <property type="term" value="P:methylation"/>
    <property type="evidence" value="ECO:0007669"/>
    <property type="project" value="UniProtKB-KW"/>
</dbReference>
<reference evidence="5 6" key="1">
    <citation type="submission" date="2020-01" db="EMBL/GenBank/DDBJ databases">
        <title>Whole-genome sequence of Heliobacterium undosum DSM 13378.</title>
        <authorList>
            <person name="Kyndt J.A."/>
            <person name="Meyer T.E."/>
        </authorList>
    </citation>
    <scope>NUCLEOTIDE SEQUENCE [LARGE SCALE GENOMIC DNA]</scope>
    <source>
        <strain evidence="5 6">DSM 13378</strain>
    </source>
</reference>
<comment type="function">
    <text evidence="4">Exhibits S-adenosyl-L-methionine-dependent methyltransferase activity.</text>
</comment>
<evidence type="ECO:0000256" key="1">
    <source>
        <dbReference type="ARBA" id="ARBA00008138"/>
    </source>
</evidence>
<keyword evidence="4" id="KW-0949">S-adenosyl-L-methionine</keyword>
<evidence type="ECO:0000313" key="5">
    <source>
        <dbReference type="EMBL" id="MZP28567.1"/>
    </source>
</evidence>
<comment type="caution">
    <text evidence="5">The sequence shown here is derived from an EMBL/GenBank/DDBJ whole genome shotgun (WGS) entry which is preliminary data.</text>
</comment>
<dbReference type="OrthoDB" id="9806164at2"/>
<dbReference type="NCBIfam" id="TIGR00027">
    <property type="entry name" value="mthyl_TIGR00027"/>
    <property type="match status" value="1"/>
</dbReference>
<evidence type="ECO:0000256" key="2">
    <source>
        <dbReference type="ARBA" id="ARBA00022603"/>
    </source>
</evidence>
<sequence length="304" mass="34145">MTIHRSSITALMSAYVRAYHSKRDANPIFDDFFAERLFTVEERSSIESNLVAALPFFDPERVTSCPDADAALSLVIRAMNATTVISRARYTEDVLAKMVHEGVQQYVILGAGMDTFALRRSDMLGQIEVFELDHPATQADKRRRLERAGVSCPERLHFIPIDFTTERLPDALNRSRYSPEKSTLFSWLGVTYYLTGEEVLRALRDIATLSPGGSAIIFDYMDADALDPRKASMRMQKVQAIAGRSGEPMKTGFDPRSLAEDLAKTGLLVKENLCPADIEERYFRGRIDGCHAFEHVHFAWAVVA</sequence>
<dbReference type="Proteomes" id="UP000463470">
    <property type="component" value="Unassembled WGS sequence"/>
</dbReference>
<dbReference type="Gene3D" id="3.40.50.150">
    <property type="entry name" value="Vaccinia Virus protein VP39"/>
    <property type="match status" value="1"/>
</dbReference>
<dbReference type="EMBL" id="WXEY01000002">
    <property type="protein sequence ID" value="MZP28567.1"/>
    <property type="molecule type" value="Genomic_DNA"/>
</dbReference>
<dbReference type="RefSeq" id="WP_161254325.1">
    <property type="nucleotide sequence ID" value="NZ_WXEY01000002.1"/>
</dbReference>
<gene>
    <name evidence="5" type="ORF">GTO91_02355</name>
</gene>
<name>A0A845KXY0_9FIRM</name>
<keyword evidence="6" id="KW-1185">Reference proteome</keyword>
<dbReference type="InterPro" id="IPR029063">
    <property type="entry name" value="SAM-dependent_MTases_sf"/>
</dbReference>
<keyword evidence="3 5" id="KW-0808">Transferase</keyword>
<dbReference type="PANTHER" id="PTHR43619">
    <property type="entry name" value="S-ADENOSYL-L-METHIONINE-DEPENDENT METHYLTRANSFERASE YKTD-RELATED"/>
    <property type="match status" value="1"/>
</dbReference>
<dbReference type="PANTHER" id="PTHR43619:SF2">
    <property type="entry name" value="S-ADENOSYL-L-METHIONINE-DEPENDENT METHYLTRANSFERASES SUPERFAMILY PROTEIN"/>
    <property type="match status" value="1"/>
</dbReference>
<protein>
    <recommendedName>
        <fullName evidence="4">S-adenosyl-L-methionine-dependent methyltransferase</fullName>
        <ecNumber evidence="4">2.1.1.-</ecNumber>
    </recommendedName>
</protein>
<evidence type="ECO:0000313" key="6">
    <source>
        <dbReference type="Proteomes" id="UP000463470"/>
    </source>
</evidence>
<organism evidence="5 6">
    <name type="scientific">Heliomicrobium undosum</name>
    <dbReference type="NCBI Taxonomy" id="121734"/>
    <lineage>
        <taxon>Bacteria</taxon>
        <taxon>Bacillati</taxon>
        <taxon>Bacillota</taxon>
        <taxon>Clostridia</taxon>
        <taxon>Eubacteriales</taxon>
        <taxon>Heliobacteriaceae</taxon>
        <taxon>Heliomicrobium</taxon>
    </lineage>
</organism>
<dbReference type="SUPFAM" id="SSF53335">
    <property type="entry name" value="S-adenosyl-L-methionine-dependent methyltransferases"/>
    <property type="match status" value="1"/>
</dbReference>
<dbReference type="AlphaFoldDB" id="A0A845KXY0"/>
<dbReference type="Pfam" id="PF04072">
    <property type="entry name" value="LCM"/>
    <property type="match status" value="1"/>
</dbReference>
<evidence type="ECO:0000256" key="4">
    <source>
        <dbReference type="RuleBase" id="RU362030"/>
    </source>
</evidence>
<accession>A0A845KXY0</accession>
<comment type="similarity">
    <text evidence="1 4">Belongs to the UPF0677 family.</text>
</comment>
<dbReference type="InterPro" id="IPR011610">
    <property type="entry name" value="SAM_mthyl_Trfase_ML2640-like"/>
</dbReference>